<keyword evidence="1" id="KW-0812">Transmembrane</keyword>
<accession>G5IHE7</accession>
<dbReference type="PANTHER" id="PTHR36834">
    <property type="entry name" value="MEMBRANE PROTEIN-RELATED"/>
    <property type="match status" value="1"/>
</dbReference>
<dbReference type="InterPro" id="IPR053150">
    <property type="entry name" value="Teicoplanin_resist-assoc"/>
</dbReference>
<dbReference type="OrthoDB" id="9805025at2"/>
<dbReference type="RefSeq" id="WP_006780903.1">
    <property type="nucleotide sequence ID" value="NZ_CP040506.1"/>
</dbReference>
<proteinExistence type="predicted"/>
<dbReference type="EMBL" id="ADLN01000077">
    <property type="protein sequence ID" value="EHI59074.1"/>
    <property type="molecule type" value="Genomic_DNA"/>
</dbReference>
<dbReference type="PATRIC" id="fig|742737.3.peg.2923"/>
<dbReference type="Proteomes" id="UP000005384">
    <property type="component" value="Unassembled WGS sequence"/>
</dbReference>
<dbReference type="PANTHER" id="PTHR36834:SF1">
    <property type="entry name" value="INTEGRAL MEMBRANE PROTEIN"/>
    <property type="match status" value="1"/>
</dbReference>
<feature type="transmembrane region" description="Helical" evidence="1">
    <location>
        <begin position="96"/>
        <end position="115"/>
    </location>
</feature>
<sequence>MIKNTTRNQKLGWILFIVYLIALTYLMFFAESLGRSGGGQSTYAYNLELFKEIKRFYIHREQLGMEAVFLNLGGNVIGFIPFGFILPIISRRGRRWYNTFMLAFGLSLGIETTQLIFKVGSFDVDDLLLNTIGGILGYIAYRLVQRFRIRRKRRARESRVDKV</sequence>
<evidence type="ECO:0000313" key="4">
    <source>
        <dbReference type="Proteomes" id="UP000005384"/>
    </source>
</evidence>
<keyword evidence="1" id="KW-0472">Membrane</keyword>
<dbReference type="InterPro" id="IPR006976">
    <property type="entry name" value="VanZ-like"/>
</dbReference>
<organism evidence="3 4">
    <name type="scientific">Hungatella hathewayi WAL-18680</name>
    <dbReference type="NCBI Taxonomy" id="742737"/>
    <lineage>
        <taxon>Bacteria</taxon>
        <taxon>Bacillati</taxon>
        <taxon>Bacillota</taxon>
        <taxon>Clostridia</taxon>
        <taxon>Lachnospirales</taxon>
        <taxon>Lachnospiraceae</taxon>
        <taxon>Hungatella</taxon>
    </lineage>
</organism>
<dbReference type="HOGENOM" id="CLU_077618_5_2_9"/>
<feature type="transmembrane region" description="Helical" evidence="1">
    <location>
        <begin position="127"/>
        <end position="144"/>
    </location>
</feature>
<evidence type="ECO:0000259" key="2">
    <source>
        <dbReference type="Pfam" id="PF04892"/>
    </source>
</evidence>
<keyword evidence="1" id="KW-1133">Transmembrane helix</keyword>
<feature type="transmembrane region" description="Helical" evidence="1">
    <location>
        <begin position="12"/>
        <end position="30"/>
    </location>
</feature>
<reference evidence="3 4" key="1">
    <citation type="submission" date="2011-08" db="EMBL/GenBank/DDBJ databases">
        <title>The Genome Sequence of Clostridium hathewayi WAL-18680.</title>
        <authorList>
            <consortium name="The Broad Institute Genome Sequencing Platform"/>
            <person name="Earl A."/>
            <person name="Ward D."/>
            <person name="Feldgarden M."/>
            <person name="Gevers D."/>
            <person name="Finegold S.M."/>
            <person name="Summanen P.H."/>
            <person name="Molitoris D.R."/>
            <person name="Song M."/>
            <person name="Daigneault M."/>
            <person name="Allen-Vercoe E."/>
            <person name="Young S.K."/>
            <person name="Zeng Q."/>
            <person name="Gargeya S."/>
            <person name="Fitzgerald M."/>
            <person name="Haas B."/>
            <person name="Abouelleil A."/>
            <person name="Alvarado L."/>
            <person name="Arachchi H.M."/>
            <person name="Berlin A."/>
            <person name="Brown A."/>
            <person name="Chapman S.B."/>
            <person name="Chen Z."/>
            <person name="Dunbar C."/>
            <person name="Freedman E."/>
            <person name="Gearin G."/>
            <person name="Gellesch M."/>
            <person name="Goldberg J."/>
            <person name="Griggs A."/>
            <person name="Gujja S."/>
            <person name="Heiman D."/>
            <person name="Howarth C."/>
            <person name="Larson L."/>
            <person name="Lui A."/>
            <person name="MacDonald P.J.P."/>
            <person name="Montmayeur A."/>
            <person name="Murphy C."/>
            <person name="Neiman D."/>
            <person name="Pearson M."/>
            <person name="Priest M."/>
            <person name="Roberts A."/>
            <person name="Saif S."/>
            <person name="Shea T."/>
            <person name="Shenoy N."/>
            <person name="Sisk P."/>
            <person name="Stolte C."/>
            <person name="Sykes S."/>
            <person name="Wortman J."/>
            <person name="Nusbaum C."/>
            <person name="Birren B."/>
        </authorList>
    </citation>
    <scope>NUCLEOTIDE SEQUENCE [LARGE SCALE GENOMIC DNA]</scope>
    <source>
        <strain evidence="3 4">WAL-18680</strain>
    </source>
</reference>
<dbReference type="AlphaFoldDB" id="G5IHE7"/>
<protein>
    <recommendedName>
        <fullName evidence="2">VanZ-like domain-containing protein</fullName>
    </recommendedName>
</protein>
<name>G5IHE7_9FIRM</name>
<gene>
    <name evidence="3" type="ORF">HMPREF9473_02925</name>
</gene>
<evidence type="ECO:0000313" key="3">
    <source>
        <dbReference type="EMBL" id="EHI59074.1"/>
    </source>
</evidence>
<dbReference type="Pfam" id="PF04892">
    <property type="entry name" value="VanZ"/>
    <property type="match status" value="1"/>
</dbReference>
<feature type="transmembrane region" description="Helical" evidence="1">
    <location>
        <begin position="68"/>
        <end position="89"/>
    </location>
</feature>
<comment type="caution">
    <text evidence="3">The sequence shown here is derived from an EMBL/GenBank/DDBJ whole genome shotgun (WGS) entry which is preliminary data.</text>
</comment>
<keyword evidence="4" id="KW-1185">Reference proteome</keyword>
<feature type="domain" description="VanZ-like" evidence="2">
    <location>
        <begin position="16"/>
        <end position="144"/>
    </location>
</feature>
<evidence type="ECO:0000256" key="1">
    <source>
        <dbReference type="SAM" id="Phobius"/>
    </source>
</evidence>